<dbReference type="PROSITE" id="PS51512">
    <property type="entry name" value="DFDF"/>
    <property type="match status" value="1"/>
</dbReference>
<feature type="compositionally biased region" description="Polar residues" evidence="9">
    <location>
        <begin position="660"/>
        <end position="669"/>
    </location>
</feature>
<feature type="region of interest" description="Disordered" evidence="9">
    <location>
        <begin position="529"/>
        <end position="552"/>
    </location>
</feature>
<reference evidence="14" key="3">
    <citation type="submission" date="2015-04" db="UniProtKB">
        <authorList>
            <consortium name="EnsemblPlants"/>
        </authorList>
    </citation>
    <scope>IDENTIFICATION</scope>
</reference>
<organism evidence="14 15">
    <name type="scientific">Leersia perrieri</name>
    <dbReference type="NCBI Taxonomy" id="77586"/>
    <lineage>
        <taxon>Eukaryota</taxon>
        <taxon>Viridiplantae</taxon>
        <taxon>Streptophyta</taxon>
        <taxon>Embryophyta</taxon>
        <taxon>Tracheophyta</taxon>
        <taxon>Spermatophyta</taxon>
        <taxon>Magnoliopsida</taxon>
        <taxon>Liliopsida</taxon>
        <taxon>Poales</taxon>
        <taxon>Poaceae</taxon>
        <taxon>BOP clade</taxon>
        <taxon>Oryzoideae</taxon>
        <taxon>Oryzeae</taxon>
        <taxon>Oryzinae</taxon>
        <taxon>Leersia</taxon>
    </lineage>
</organism>
<feature type="compositionally biased region" description="Low complexity" evidence="9">
    <location>
        <begin position="670"/>
        <end position="690"/>
    </location>
</feature>
<dbReference type="Pfam" id="PF12701">
    <property type="entry name" value="LSM14"/>
    <property type="match status" value="2"/>
</dbReference>
<dbReference type="FunFam" id="2.30.30.100:FF:000033">
    <property type="entry name" value="Trailer hitch, isoform C"/>
    <property type="match status" value="1"/>
</dbReference>
<dbReference type="GO" id="GO:0000932">
    <property type="term" value="C:P-body"/>
    <property type="evidence" value="ECO:0007669"/>
    <property type="project" value="UniProtKB-SubCell"/>
</dbReference>
<dbReference type="SMART" id="SM01271">
    <property type="entry name" value="LSM14"/>
    <property type="match status" value="2"/>
</dbReference>
<feature type="region of interest" description="Disordered" evidence="9">
    <location>
        <begin position="660"/>
        <end position="711"/>
    </location>
</feature>
<dbReference type="PROSITE" id="PS51513">
    <property type="entry name" value="FFD"/>
    <property type="match status" value="2"/>
</dbReference>
<feature type="domain" description="FFD box profile" evidence="11">
    <location>
        <begin position="924"/>
        <end position="939"/>
    </location>
</feature>
<dbReference type="InterPro" id="IPR047575">
    <property type="entry name" value="Sm"/>
</dbReference>
<feature type="domain" description="Sm" evidence="13">
    <location>
        <begin position="32"/>
        <end position="115"/>
    </location>
</feature>
<protein>
    <recommendedName>
        <fullName evidence="16">Protein decapping 5</fullName>
    </recommendedName>
</protein>
<name>A0A0D9UVX9_9ORYZ</name>
<dbReference type="InterPro" id="IPR019050">
    <property type="entry name" value="FDF_dom"/>
</dbReference>
<dbReference type="InterPro" id="IPR025768">
    <property type="entry name" value="TFG_box"/>
</dbReference>
<feature type="domain" description="TFG box profile" evidence="12">
    <location>
        <begin position="1050"/>
        <end position="1070"/>
    </location>
</feature>
<dbReference type="SUPFAM" id="SSF50182">
    <property type="entry name" value="Sm-like ribonucleoproteins"/>
    <property type="match status" value="2"/>
</dbReference>
<evidence type="ECO:0000259" key="13">
    <source>
        <dbReference type="PROSITE" id="PS52002"/>
    </source>
</evidence>
<dbReference type="Pfam" id="PF09532">
    <property type="entry name" value="FDF"/>
    <property type="match status" value="1"/>
</dbReference>
<feature type="compositionally biased region" description="Low complexity" evidence="9">
    <location>
        <begin position="276"/>
        <end position="290"/>
    </location>
</feature>
<evidence type="ECO:0008006" key="16">
    <source>
        <dbReference type="Google" id="ProtNLM"/>
    </source>
</evidence>
<evidence type="ECO:0000313" key="14">
    <source>
        <dbReference type="EnsemblPlants" id="LPERR01G00670.1"/>
    </source>
</evidence>
<evidence type="ECO:0000256" key="6">
    <source>
        <dbReference type="ARBA" id="ARBA00059323"/>
    </source>
</evidence>
<keyword evidence="3" id="KW-0963">Cytoplasm</keyword>
<feature type="short sequence motif" description="FFD box" evidence="7">
    <location>
        <begin position="1027"/>
        <end position="1042"/>
    </location>
</feature>
<dbReference type="GO" id="GO:0006397">
    <property type="term" value="P:mRNA processing"/>
    <property type="evidence" value="ECO:0007669"/>
    <property type="project" value="UniProtKB-KW"/>
</dbReference>
<feature type="region of interest" description="Disordered" evidence="9">
    <location>
        <begin position="838"/>
        <end position="922"/>
    </location>
</feature>
<dbReference type="CDD" id="cd01736">
    <property type="entry name" value="LSm14_N"/>
    <property type="match status" value="2"/>
</dbReference>
<dbReference type="STRING" id="77586.A0A0D9UVX9"/>
<dbReference type="InterPro" id="IPR010920">
    <property type="entry name" value="LSM_dom_sf"/>
</dbReference>
<dbReference type="PROSITE" id="PS52002">
    <property type="entry name" value="SM"/>
    <property type="match status" value="1"/>
</dbReference>
<dbReference type="HOGENOM" id="CLU_280808_0_0_1"/>
<evidence type="ECO:0000256" key="2">
    <source>
        <dbReference type="ARBA" id="ARBA00010415"/>
    </source>
</evidence>
<feature type="region of interest" description="Disordered" evidence="9">
    <location>
        <begin position="1066"/>
        <end position="1090"/>
    </location>
</feature>
<evidence type="ECO:0000256" key="1">
    <source>
        <dbReference type="ARBA" id="ARBA00004201"/>
    </source>
</evidence>
<feature type="region of interest" description="Disordered" evidence="9">
    <location>
        <begin position="108"/>
        <end position="131"/>
    </location>
</feature>
<feature type="region of interest" description="Disordered" evidence="9">
    <location>
        <begin position="221"/>
        <end position="292"/>
    </location>
</feature>
<feature type="compositionally biased region" description="Basic residues" evidence="9">
    <location>
        <begin position="456"/>
        <end position="467"/>
    </location>
</feature>
<evidence type="ECO:0000256" key="4">
    <source>
        <dbReference type="ARBA" id="ARBA00022491"/>
    </source>
</evidence>
<feature type="compositionally biased region" description="Low complexity" evidence="9">
    <location>
        <begin position="10"/>
        <end position="26"/>
    </location>
</feature>
<proteinExistence type="inferred from homology"/>
<dbReference type="PANTHER" id="PTHR13586">
    <property type="entry name" value="SCD6 PROTEIN-RELATED"/>
    <property type="match status" value="1"/>
</dbReference>
<evidence type="ECO:0000259" key="11">
    <source>
        <dbReference type="PROSITE" id="PS51513"/>
    </source>
</evidence>
<feature type="compositionally biased region" description="Polar residues" evidence="9">
    <location>
        <begin position="694"/>
        <end position="705"/>
    </location>
</feature>
<feature type="compositionally biased region" description="Basic residues" evidence="9">
    <location>
        <begin position="875"/>
        <end position="888"/>
    </location>
</feature>
<keyword evidence="4" id="KW-0678">Repressor</keyword>
<dbReference type="InterPro" id="IPR025762">
    <property type="entry name" value="DFDF"/>
</dbReference>
<feature type="region of interest" description="Disordered" evidence="9">
    <location>
        <begin position="1"/>
        <end position="35"/>
    </location>
</feature>
<dbReference type="Gene3D" id="2.30.30.100">
    <property type="match status" value="2"/>
</dbReference>
<feature type="domain" description="DFDF" evidence="10">
    <location>
        <begin position="961"/>
        <end position="997"/>
    </location>
</feature>
<reference evidence="15" key="2">
    <citation type="submission" date="2013-12" db="EMBL/GenBank/DDBJ databases">
        <authorList>
            <person name="Yu Y."/>
            <person name="Lee S."/>
            <person name="de Baynast K."/>
            <person name="Wissotski M."/>
            <person name="Liu L."/>
            <person name="Talag J."/>
            <person name="Goicoechea J."/>
            <person name="Angelova A."/>
            <person name="Jetty R."/>
            <person name="Kudrna D."/>
            <person name="Golser W."/>
            <person name="Rivera L."/>
            <person name="Zhang J."/>
            <person name="Wing R."/>
        </authorList>
    </citation>
    <scope>NUCLEOTIDE SEQUENCE</scope>
</reference>
<feature type="region of interest" description="Disordered" evidence="9">
    <location>
        <begin position="936"/>
        <end position="956"/>
    </location>
</feature>
<evidence type="ECO:0000259" key="10">
    <source>
        <dbReference type="PROSITE" id="PS51512"/>
    </source>
</evidence>
<dbReference type="EnsemblPlants" id="LPERR01G00670.1">
    <property type="protein sequence ID" value="LPERR01G00670.1"/>
    <property type="gene ID" value="LPERR01G00670"/>
</dbReference>
<feature type="short sequence motif" description="TFG box" evidence="8">
    <location>
        <begin position="1050"/>
        <end position="1070"/>
    </location>
</feature>
<dbReference type="AlphaFoldDB" id="A0A0D9UVX9"/>
<sequence length="1118" mass="118111">MAAEAPPPSSSSSSAAAPRPPAAAAGSSGGGGAAASPDSYIGSLISLTSKSEIRYEGILYNINTEESSIGLRNVRSFGTEGRKKDGMQIPASDKVYEYILFRGSDIKDLQVKSSPPPPPPPQPAAPHNDPAIIQSHYSQPALASSSLPSTGSAALPDLSSQAAQYGFQRPNFQSNIPLYQPGSAPWGSSAPPSAGNASALSVPPMYWQGYYPAGGLPPHFQQPSLLQPTPGLSIGQGVQYGGLNPNLSSGPQKLSELQPSLLQPPDTCQGTSSGILPTTTTPSSASLLAPETSKPLLPNMSPLFTPPVPSVGATLPLASLPTSIAESSATTAHNFGSLITNKTLDIPGPTLAYQSASQAISLTVASSSSAQMDMPVPLLASSGQLHQNAPSMLSSSQSMQTPLQMSSKDFTAVESKTRVEEPLLPDPPSRALPDNNEPILSLPRQTPQKYNGAGSRNHHSFRGRGRGRGSASEIRYEGILYNINTEESSIGLRNVRSFGTEGRKKDGMQIPASDKVYEYILFRGSDIKDLQVKSSPPPPPPPQPAAPHNDPAIIQSHYSQPALASSSLPSTGSAALSDLSSQAAHYGLQRPNFQSNIPLYQPGSAPWGSSAPPSAGNASALLVPPMYWQGYYPPGGLPPHLQQPLLQPTPGFVPQGLQYTGLNPNLSSGPQKLSELQPPLLQPPGTSQGPSSGILPTTTAPSSASLLAPETSKPLLPNMGTLFTPPVPSVGATLPLASLPTSIAESSATAAHNFGSLISNKTLDVPGPTLAYQTVSQAISSSFASSSSAQMDTPVPLLASSGQLLQNAPSMLSSSQSMQTPLQISSKDFTAVESKTKVVEPLLPDPPSRALPDNKEPILPLPRQTPQKYNGGGSRNHHSFRGRGRGRGSAKSQSRDKDGDQGDDVFDEDLEDEETKNPELAAKPVYVKDDFFDSLTSGTFGRGGGQSGRTRFSEQRKLDTEFSQSVTNFTEEFDFMAMNEKFNKDEVWGHLGKKSQSRDKDGDQGDDVFDEDLEDEETENPELAAKPVYVKDDFFDSLTSGTFGRGGGQNGRTRFSEQRKLDTETFGDFPRHRQPYRGGGRGYRGGGRARGSYYGGRMYGNMGGRGAQGNSYTHCGSY</sequence>
<feature type="region of interest" description="Disordered" evidence="9">
    <location>
        <begin position="413"/>
        <end position="469"/>
    </location>
</feature>
<feature type="compositionally biased region" description="Acidic residues" evidence="9">
    <location>
        <begin position="901"/>
        <end position="914"/>
    </location>
</feature>
<evidence type="ECO:0000256" key="8">
    <source>
        <dbReference type="PROSITE-ProRule" id="PRU00869"/>
    </source>
</evidence>
<dbReference type="PANTHER" id="PTHR13586:SF12">
    <property type="entry name" value="OS01G0111200 PROTEIN"/>
    <property type="match status" value="1"/>
</dbReference>
<dbReference type="InterPro" id="IPR025609">
    <property type="entry name" value="Lsm14-like_N"/>
</dbReference>
<dbReference type="Proteomes" id="UP000032180">
    <property type="component" value="Chromosome 1"/>
</dbReference>
<feature type="region of interest" description="Disordered" evidence="9">
    <location>
        <begin position="992"/>
        <end position="1026"/>
    </location>
</feature>
<comment type="function">
    <text evidence="6">As a component of the decapping complex, involved in the degradation of mRNAs. Promotes P-body formation. Translational repressor.</text>
</comment>
<dbReference type="GO" id="GO:0034063">
    <property type="term" value="P:stress granule assembly"/>
    <property type="evidence" value="ECO:0007669"/>
    <property type="project" value="TreeGrafter"/>
</dbReference>
<comment type="similarity">
    <text evidence="2">Belongs to the LSM14 family.</text>
</comment>
<dbReference type="eggNOG" id="KOG1073">
    <property type="taxonomic scope" value="Eukaryota"/>
</dbReference>
<evidence type="ECO:0000259" key="12">
    <source>
        <dbReference type="PROSITE" id="PS51536"/>
    </source>
</evidence>
<dbReference type="SMART" id="SM01199">
    <property type="entry name" value="FDF"/>
    <property type="match status" value="2"/>
</dbReference>
<evidence type="ECO:0000256" key="3">
    <source>
        <dbReference type="ARBA" id="ARBA00022490"/>
    </source>
</evidence>
<feature type="compositionally biased region" description="Pro residues" evidence="9">
    <location>
        <begin position="535"/>
        <end position="545"/>
    </location>
</feature>
<comment type="subcellular location">
    <subcellularLocation>
        <location evidence="1">Cytoplasm</location>
        <location evidence="1">P-body</location>
    </subcellularLocation>
</comment>
<evidence type="ECO:0000256" key="5">
    <source>
        <dbReference type="ARBA" id="ARBA00022664"/>
    </source>
</evidence>
<accession>A0A0D9UVX9</accession>
<dbReference type="Gramene" id="LPERR01G00670.1">
    <property type="protein sequence ID" value="LPERR01G00670.1"/>
    <property type="gene ID" value="LPERR01G00670"/>
</dbReference>
<keyword evidence="15" id="KW-1185">Reference proteome</keyword>
<keyword evidence="5" id="KW-0507">mRNA processing</keyword>
<reference evidence="14 15" key="1">
    <citation type="submission" date="2012-08" db="EMBL/GenBank/DDBJ databases">
        <title>Oryza genome evolution.</title>
        <authorList>
            <person name="Wing R.A."/>
        </authorList>
    </citation>
    <scope>NUCLEOTIDE SEQUENCE</scope>
</reference>
<feature type="compositionally biased region" description="Gly residues" evidence="9">
    <location>
        <begin position="1077"/>
        <end position="1090"/>
    </location>
</feature>
<feature type="compositionally biased region" description="Pro residues" evidence="9">
    <location>
        <begin position="114"/>
        <end position="124"/>
    </location>
</feature>
<feature type="compositionally biased region" description="Acidic residues" evidence="9">
    <location>
        <begin position="1004"/>
        <end position="1020"/>
    </location>
</feature>
<feature type="compositionally biased region" description="Polar residues" evidence="9">
    <location>
        <begin position="266"/>
        <end position="275"/>
    </location>
</feature>
<evidence type="ECO:0000313" key="15">
    <source>
        <dbReference type="Proteomes" id="UP000032180"/>
    </source>
</evidence>
<feature type="domain" description="FFD box profile" evidence="11">
    <location>
        <begin position="1027"/>
        <end position="1042"/>
    </location>
</feature>
<evidence type="ECO:0000256" key="7">
    <source>
        <dbReference type="PROSITE-ProRule" id="PRU00846"/>
    </source>
</evidence>
<dbReference type="GO" id="GO:0033962">
    <property type="term" value="P:P-body assembly"/>
    <property type="evidence" value="ECO:0007669"/>
    <property type="project" value="TreeGrafter"/>
</dbReference>
<dbReference type="PROSITE" id="PS51536">
    <property type="entry name" value="TFG"/>
    <property type="match status" value="1"/>
</dbReference>
<dbReference type="InterPro" id="IPR025761">
    <property type="entry name" value="FFD_box"/>
</dbReference>
<dbReference type="GO" id="GO:0003729">
    <property type="term" value="F:mRNA binding"/>
    <property type="evidence" value="ECO:0007669"/>
    <property type="project" value="TreeGrafter"/>
</dbReference>
<feature type="short sequence motif" description="FFD box" evidence="7">
    <location>
        <begin position="924"/>
        <end position="939"/>
    </location>
</feature>
<feature type="region of interest" description="Disordered" evidence="9">
    <location>
        <begin position="388"/>
        <end position="407"/>
    </location>
</feature>
<feature type="compositionally biased region" description="Low complexity" evidence="9">
    <location>
        <begin position="251"/>
        <end position="265"/>
    </location>
</feature>
<evidence type="ECO:0000256" key="9">
    <source>
        <dbReference type="SAM" id="MobiDB-lite"/>
    </source>
</evidence>